<keyword evidence="2" id="KW-1185">Reference proteome</keyword>
<reference evidence="1 2" key="2">
    <citation type="journal article" date="2022" name="Mol. Ecol. Resour.">
        <title>The genomes of chicory, endive, great burdock and yacon provide insights into Asteraceae paleo-polyploidization history and plant inulin production.</title>
        <authorList>
            <person name="Fan W."/>
            <person name="Wang S."/>
            <person name="Wang H."/>
            <person name="Wang A."/>
            <person name="Jiang F."/>
            <person name="Liu H."/>
            <person name="Zhao H."/>
            <person name="Xu D."/>
            <person name="Zhang Y."/>
        </authorList>
    </citation>
    <scope>NUCLEOTIDE SEQUENCE [LARGE SCALE GENOMIC DNA]</scope>
    <source>
        <strain evidence="2">cv. Niubang</strain>
    </source>
</reference>
<gene>
    <name evidence="1" type="ORF">L6452_02726</name>
</gene>
<evidence type="ECO:0000313" key="2">
    <source>
        <dbReference type="Proteomes" id="UP001055879"/>
    </source>
</evidence>
<comment type="caution">
    <text evidence="1">The sequence shown here is derived from an EMBL/GenBank/DDBJ whole genome shotgun (WGS) entry which is preliminary data.</text>
</comment>
<name>A0ACB9FKQ9_ARCLA</name>
<reference evidence="2" key="1">
    <citation type="journal article" date="2022" name="Mol. Ecol. Resour.">
        <title>The genomes of chicory, endive, great burdock and yacon provide insights into Asteraceae palaeo-polyploidization history and plant inulin production.</title>
        <authorList>
            <person name="Fan W."/>
            <person name="Wang S."/>
            <person name="Wang H."/>
            <person name="Wang A."/>
            <person name="Jiang F."/>
            <person name="Liu H."/>
            <person name="Zhao H."/>
            <person name="Xu D."/>
            <person name="Zhang Y."/>
        </authorList>
    </citation>
    <scope>NUCLEOTIDE SEQUENCE [LARGE SCALE GENOMIC DNA]</scope>
    <source>
        <strain evidence="2">cv. Niubang</strain>
    </source>
</reference>
<evidence type="ECO:0000313" key="1">
    <source>
        <dbReference type="EMBL" id="KAI3771561.1"/>
    </source>
</evidence>
<proteinExistence type="predicted"/>
<sequence>MTERRKYQNRLPPRTKTRLYMLTSWRPKRLQEQFTNTHTHTHILSFSKSKMVEVNQQFEDDSYGSGGSRSEIDETARVNDSKE</sequence>
<organism evidence="1 2">
    <name type="scientific">Arctium lappa</name>
    <name type="common">Greater burdock</name>
    <name type="synonym">Lappa major</name>
    <dbReference type="NCBI Taxonomy" id="4217"/>
    <lineage>
        <taxon>Eukaryota</taxon>
        <taxon>Viridiplantae</taxon>
        <taxon>Streptophyta</taxon>
        <taxon>Embryophyta</taxon>
        <taxon>Tracheophyta</taxon>
        <taxon>Spermatophyta</taxon>
        <taxon>Magnoliopsida</taxon>
        <taxon>eudicotyledons</taxon>
        <taxon>Gunneridae</taxon>
        <taxon>Pentapetalae</taxon>
        <taxon>asterids</taxon>
        <taxon>campanulids</taxon>
        <taxon>Asterales</taxon>
        <taxon>Asteraceae</taxon>
        <taxon>Carduoideae</taxon>
        <taxon>Cardueae</taxon>
        <taxon>Arctiinae</taxon>
        <taxon>Arctium</taxon>
    </lineage>
</organism>
<accession>A0ACB9FKQ9</accession>
<dbReference type="Proteomes" id="UP001055879">
    <property type="component" value="Linkage Group LG01"/>
</dbReference>
<protein>
    <submittedName>
        <fullName evidence="1">Uncharacterized protein</fullName>
    </submittedName>
</protein>
<dbReference type="EMBL" id="CM042047">
    <property type="protein sequence ID" value="KAI3771561.1"/>
    <property type="molecule type" value="Genomic_DNA"/>
</dbReference>